<evidence type="ECO:0000313" key="2">
    <source>
        <dbReference type="Proteomes" id="UP000634134"/>
    </source>
</evidence>
<name>A0ABR9W755_9BACT</name>
<comment type="caution">
    <text evidence="1">The sequence shown here is derived from an EMBL/GenBank/DDBJ whole genome shotgun (WGS) entry which is preliminary data.</text>
</comment>
<keyword evidence="2" id="KW-1185">Reference proteome</keyword>
<dbReference type="PROSITE" id="PS51257">
    <property type="entry name" value="PROKAR_LIPOPROTEIN"/>
    <property type="match status" value="1"/>
</dbReference>
<proteinExistence type="predicted"/>
<reference evidence="2" key="1">
    <citation type="submission" date="2023-07" db="EMBL/GenBank/DDBJ databases">
        <title>Dyadobacter sp. nov 'subterranea' isolated from contaminted grondwater.</title>
        <authorList>
            <person name="Szabo I."/>
            <person name="Al-Omari J."/>
            <person name="Szerdahelyi S.G."/>
            <person name="Rado J."/>
        </authorList>
    </citation>
    <scope>NUCLEOTIDE SEQUENCE [LARGE SCALE GENOMIC DNA]</scope>
    <source>
        <strain evidence="2">UP-52</strain>
    </source>
</reference>
<evidence type="ECO:0008006" key="3">
    <source>
        <dbReference type="Google" id="ProtNLM"/>
    </source>
</evidence>
<dbReference type="RefSeq" id="WP_194119563.1">
    <property type="nucleotide sequence ID" value="NZ_JACYGY010000001.1"/>
</dbReference>
<accession>A0ABR9W755</accession>
<sequence length="156" mass="17756">MIKKLLYLSAIIAAACFSSCEKSCGCGPRSNSISGYLPGKWQWIKTTTPSKTILAKDAGYAKTMEYSYDQKIGAYKIDFYKNDSLETNFLISKVLDDNWETKSMLLKYNGDAQLKIFGLPTDSIYNDINLITSEITPKYSSEADTIRHFYQRIHSW</sequence>
<protein>
    <recommendedName>
        <fullName evidence="3">Lipocalin-like domain-containing protein</fullName>
    </recommendedName>
</protein>
<evidence type="ECO:0000313" key="1">
    <source>
        <dbReference type="EMBL" id="MBE9461288.1"/>
    </source>
</evidence>
<organism evidence="1 2">
    <name type="scientific">Dyadobacter subterraneus</name>
    <dbReference type="NCBI Taxonomy" id="2773304"/>
    <lineage>
        <taxon>Bacteria</taxon>
        <taxon>Pseudomonadati</taxon>
        <taxon>Bacteroidota</taxon>
        <taxon>Cytophagia</taxon>
        <taxon>Cytophagales</taxon>
        <taxon>Spirosomataceae</taxon>
        <taxon>Dyadobacter</taxon>
    </lineage>
</organism>
<dbReference type="Proteomes" id="UP000634134">
    <property type="component" value="Unassembled WGS sequence"/>
</dbReference>
<dbReference type="EMBL" id="JACYGY010000001">
    <property type="protein sequence ID" value="MBE9461288.1"/>
    <property type="molecule type" value="Genomic_DNA"/>
</dbReference>
<gene>
    <name evidence="1" type="ORF">IEE83_05265</name>
</gene>